<dbReference type="SUPFAM" id="SSF53850">
    <property type="entry name" value="Periplasmic binding protein-like II"/>
    <property type="match status" value="1"/>
</dbReference>
<feature type="chain" id="PRO_5047542914" evidence="4">
    <location>
        <begin position="32"/>
        <end position="418"/>
    </location>
</feature>
<dbReference type="PANTHER" id="PTHR30061:SF50">
    <property type="entry name" value="MALTOSE_MALTODEXTRIN-BINDING PERIPLASMIC PROTEIN"/>
    <property type="match status" value="1"/>
</dbReference>
<evidence type="ECO:0000256" key="1">
    <source>
        <dbReference type="ARBA" id="ARBA00008520"/>
    </source>
</evidence>
<feature type="signal peptide" evidence="4">
    <location>
        <begin position="1"/>
        <end position="31"/>
    </location>
</feature>
<keyword evidence="3 4" id="KW-0732">Signal</keyword>
<keyword evidence="6" id="KW-1185">Reference proteome</keyword>
<dbReference type="Proteomes" id="UP001611548">
    <property type="component" value="Unassembled WGS sequence"/>
</dbReference>
<evidence type="ECO:0000256" key="2">
    <source>
        <dbReference type="ARBA" id="ARBA00022448"/>
    </source>
</evidence>
<dbReference type="Gene3D" id="3.40.190.10">
    <property type="entry name" value="Periplasmic binding protein-like II"/>
    <property type="match status" value="2"/>
</dbReference>
<comment type="caution">
    <text evidence="5">The sequence shown here is derived from an EMBL/GenBank/DDBJ whole genome shotgun (WGS) entry which is preliminary data.</text>
</comment>
<name>A0ABW7UKT1_9ACTN</name>
<sequence length="418" mass="43697">MPSHPGRTRTRARAHIPVLAAALAASTAALGLTGCAAKPEPDTVTVLNSATDTAEHNANQRFLDRCGKPLGLRVEQISVPADQVASKALRMASSDSLTDILELDGSELPQFAQTEGLRPLKDIGVDTAGFSASATSLGSYDGTQYGIARSVNSLALIYNTDLLKKAGIEPPTTWAELKAAAKKLTGGSTYGMAFSASPNADGVYQFLPFFWSGGGDEAALDNGKGEAALQLWKDLVADGSASKSVVNWNQQDVNDQFVAGRAAMMINGPWQVPVLSAQKKVDWAVASIPVPEAGKDAVPPIGGTVMAVPKNGEDPVRERNAAKVLNCLNTEKNQLQWGESVNNVPTRAAAAQAYGLQNPKLAAFAELVTTARSRTAKVGTGWPVVGDALAGAFQSVLTGRTSPEQALHRAQQQASAGK</sequence>
<accession>A0ABW7UKT1</accession>
<comment type="similarity">
    <text evidence="1">Belongs to the bacterial solute-binding protein 1 family.</text>
</comment>
<organism evidence="5 6">
    <name type="scientific">Streptomyces pathocidini</name>
    <dbReference type="NCBI Taxonomy" id="1650571"/>
    <lineage>
        <taxon>Bacteria</taxon>
        <taxon>Bacillati</taxon>
        <taxon>Actinomycetota</taxon>
        <taxon>Actinomycetes</taxon>
        <taxon>Kitasatosporales</taxon>
        <taxon>Streptomycetaceae</taxon>
        <taxon>Streptomyces</taxon>
    </lineage>
</organism>
<gene>
    <name evidence="5" type="ORF">ACH429_03935</name>
</gene>
<dbReference type="PROSITE" id="PS51257">
    <property type="entry name" value="PROKAR_LIPOPROTEIN"/>
    <property type="match status" value="1"/>
</dbReference>
<evidence type="ECO:0000256" key="4">
    <source>
        <dbReference type="SAM" id="SignalP"/>
    </source>
</evidence>
<protein>
    <submittedName>
        <fullName evidence="5">Extracellular solute-binding protein</fullName>
    </submittedName>
</protein>
<keyword evidence="2" id="KW-0813">Transport</keyword>
<dbReference type="RefSeq" id="WP_055471528.1">
    <property type="nucleotide sequence ID" value="NZ_JBIRWE010000001.1"/>
</dbReference>
<reference evidence="5 6" key="1">
    <citation type="submission" date="2024-10" db="EMBL/GenBank/DDBJ databases">
        <title>The Natural Products Discovery Center: Release of the First 8490 Sequenced Strains for Exploring Actinobacteria Biosynthetic Diversity.</title>
        <authorList>
            <person name="Kalkreuter E."/>
            <person name="Kautsar S.A."/>
            <person name="Yang D."/>
            <person name="Bader C.D."/>
            <person name="Teijaro C.N."/>
            <person name="Fluegel L."/>
            <person name="Davis C.M."/>
            <person name="Simpson J.R."/>
            <person name="Lauterbach L."/>
            <person name="Steele A.D."/>
            <person name="Gui C."/>
            <person name="Meng S."/>
            <person name="Li G."/>
            <person name="Viehrig K."/>
            <person name="Ye F."/>
            <person name="Su P."/>
            <person name="Kiefer A.F."/>
            <person name="Nichols A."/>
            <person name="Cepeda A.J."/>
            <person name="Yan W."/>
            <person name="Fan B."/>
            <person name="Jiang Y."/>
            <person name="Adhikari A."/>
            <person name="Zheng C.-J."/>
            <person name="Schuster L."/>
            <person name="Cowan T.M."/>
            <person name="Smanski M.J."/>
            <person name="Chevrette M.G."/>
            <person name="De Carvalho L.P.S."/>
            <person name="Shen B."/>
        </authorList>
    </citation>
    <scope>NUCLEOTIDE SEQUENCE [LARGE SCALE GENOMIC DNA]</scope>
    <source>
        <strain evidence="5 6">NPDC020327</strain>
    </source>
</reference>
<evidence type="ECO:0000256" key="3">
    <source>
        <dbReference type="ARBA" id="ARBA00022729"/>
    </source>
</evidence>
<proteinExistence type="inferred from homology"/>
<dbReference type="CDD" id="cd13585">
    <property type="entry name" value="PBP2_TMBP_like"/>
    <property type="match status" value="1"/>
</dbReference>
<dbReference type="InterPro" id="IPR006059">
    <property type="entry name" value="SBP"/>
</dbReference>
<dbReference type="EMBL" id="JBIRWE010000001">
    <property type="protein sequence ID" value="MFI1963281.1"/>
    <property type="molecule type" value="Genomic_DNA"/>
</dbReference>
<dbReference type="PANTHER" id="PTHR30061">
    <property type="entry name" value="MALTOSE-BINDING PERIPLASMIC PROTEIN"/>
    <property type="match status" value="1"/>
</dbReference>
<evidence type="ECO:0000313" key="5">
    <source>
        <dbReference type="EMBL" id="MFI1963281.1"/>
    </source>
</evidence>
<evidence type="ECO:0000313" key="6">
    <source>
        <dbReference type="Proteomes" id="UP001611548"/>
    </source>
</evidence>
<dbReference type="Pfam" id="PF13416">
    <property type="entry name" value="SBP_bac_8"/>
    <property type="match status" value="1"/>
</dbReference>